<dbReference type="CDD" id="cd23130">
    <property type="entry name" value="RING-HC_EHV1-like"/>
    <property type="match status" value="1"/>
</dbReference>
<keyword evidence="9" id="KW-0804">Transcription</keyword>
<protein>
    <recommendedName>
        <fullName evidence="10">E3 ubiquitin-protein ligase Topors</fullName>
        <ecNumber evidence="2">2.3.2.27</ecNumber>
    </recommendedName>
    <alternativeName>
        <fullName evidence="11">RING-type E3 ubiquitin transferase Topors</fullName>
    </alternativeName>
    <alternativeName>
        <fullName evidence="13">SUMO1-protein E3 ligase Topors</fullName>
    </alternativeName>
    <alternativeName>
        <fullName evidence="12">Topoisomerase I-binding RING finger protein</fullName>
    </alternativeName>
    <alternativeName>
        <fullName evidence="14">Topoisomerase I-binding arginine/serine-rich protein</fullName>
    </alternativeName>
    <alternativeName>
        <fullName evidence="15">Tumor suppressor p53-binding protein 3</fullName>
    </alternativeName>
</protein>
<dbReference type="GO" id="GO:0008270">
    <property type="term" value="F:zinc ion binding"/>
    <property type="evidence" value="ECO:0007669"/>
    <property type="project" value="UniProtKB-KW"/>
</dbReference>
<evidence type="ECO:0000313" key="19">
    <source>
        <dbReference type="EMBL" id="GAB0205325.1"/>
    </source>
</evidence>
<evidence type="ECO:0000256" key="16">
    <source>
        <dbReference type="PROSITE-ProRule" id="PRU00175"/>
    </source>
</evidence>
<dbReference type="InterPro" id="IPR001841">
    <property type="entry name" value="Znf_RING"/>
</dbReference>
<name>A0ABC9Y5M1_GRUJA</name>
<dbReference type="Gene3D" id="3.30.40.10">
    <property type="entry name" value="Zinc/RING finger domain, C3HC4 (zinc finger)"/>
    <property type="match status" value="1"/>
</dbReference>
<evidence type="ECO:0000256" key="10">
    <source>
        <dbReference type="ARBA" id="ARBA00071236"/>
    </source>
</evidence>
<accession>A0ABC9Y5M1</accession>
<feature type="domain" description="RING-type" evidence="18">
    <location>
        <begin position="9"/>
        <end position="48"/>
    </location>
</feature>
<keyword evidence="5 16" id="KW-0863">Zinc-finger</keyword>
<evidence type="ECO:0000256" key="12">
    <source>
        <dbReference type="ARBA" id="ARBA00076940"/>
    </source>
</evidence>
<gene>
    <name evidence="19" type="ORF">GRJ2_002998100</name>
</gene>
<proteinExistence type="predicted"/>
<feature type="compositionally biased region" description="Low complexity" evidence="17">
    <location>
        <begin position="255"/>
        <end position="264"/>
    </location>
</feature>
<dbReference type="PROSITE" id="PS00518">
    <property type="entry name" value="ZF_RING_1"/>
    <property type="match status" value="1"/>
</dbReference>
<evidence type="ECO:0000256" key="14">
    <source>
        <dbReference type="ARBA" id="ARBA00079184"/>
    </source>
</evidence>
<keyword evidence="4" id="KW-0479">Metal-binding</keyword>
<evidence type="ECO:0000256" key="5">
    <source>
        <dbReference type="ARBA" id="ARBA00022771"/>
    </source>
</evidence>
<evidence type="ECO:0000259" key="18">
    <source>
        <dbReference type="PROSITE" id="PS50089"/>
    </source>
</evidence>
<dbReference type="FunFam" id="3.30.40.10:FF:000136">
    <property type="entry name" value="E3 ubiquitin-protein ligase Topors"/>
    <property type="match status" value="1"/>
</dbReference>
<reference evidence="19 20" key="1">
    <citation type="submission" date="2024-06" db="EMBL/GenBank/DDBJ databases">
        <title>The draft genome of Grus japonensis, version 3.</title>
        <authorList>
            <person name="Nabeshima K."/>
            <person name="Suzuki S."/>
            <person name="Onuma M."/>
        </authorList>
    </citation>
    <scope>NUCLEOTIDE SEQUENCE [LARGE SCALE GENOMIC DNA]</scope>
    <source>
        <strain evidence="19 20">451A</strain>
    </source>
</reference>
<keyword evidence="8" id="KW-0805">Transcription regulation</keyword>
<evidence type="ECO:0000256" key="11">
    <source>
        <dbReference type="ARBA" id="ARBA00076856"/>
    </source>
</evidence>
<feature type="region of interest" description="Disordered" evidence="17">
    <location>
        <begin position="206"/>
        <end position="329"/>
    </location>
</feature>
<feature type="compositionally biased region" description="Low complexity" evidence="17">
    <location>
        <begin position="222"/>
        <end position="237"/>
    </location>
</feature>
<keyword evidence="7" id="KW-0862">Zinc</keyword>
<dbReference type="GO" id="GO:0061630">
    <property type="term" value="F:ubiquitin protein ligase activity"/>
    <property type="evidence" value="ECO:0007669"/>
    <property type="project" value="UniProtKB-EC"/>
</dbReference>
<dbReference type="Pfam" id="PF13923">
    <property type="entry name" value="zf-C3HC4_2"/>
    <property type="match status" value="1"/>
</dbReference>
<evidence type="ECO:0000256" key="15">
    <source>
        <dbReference type="ARBA" id="ARBA00082108"/>
    </source>
</evidence>
<evidence type="ECO:0000256" key="6">
    <source>
        <dbReference type="ARBA" id="ARBA00022786"/>
    </source>
</evidence>
<keyword evidence="3" id="KW-0808">Transferase</keyword>
<evidence type="ECO:0000256" key="3">
    <source>
        <dbReference type="ARBA" id="ARBA00022679"/>
    </source>
</evidence>
<evidence type="ECO:0000256" key="9">
    <source>
        <dbReference type="ARBA" id="ARBA00023163"/>
    </source>
</evidence>
<evidence type="ECO:0000313" key="20">
    <source>
        <dbReference type="Proteomes" id="UP001623348"/>
    </source>
</evidence>
<comment type="catalytic activity">
    <reaction evidence="1">
        <text>S-ubiquitinyl-[E2 ubiquitin-conjugating enzyme]-L-cysteine + [acceptor protein]-L-lysine = [E2 ubiquitin-conjugating enzyme]-L-cysteine + N(6)-ubiquitinyl-[acceptor protein]-L-lysine.</text>
        <dbReference type="EC" id="2.3.2.27"/>
    </reaction>
</comment>
<evidence type="ECO:0000256" key="1">
    <source>
        <dbReference type="ARBA" id="ARBA00000900"/>
    </source>
</evidence>
<evidence type="ECO:0000256" key="4">
    <source>
        <dbReference type="ARBA" id="ARBA00022723"/>
    </source>
</evidence>
<evidence type="ECO:0000256" key="8">
    <source>
        <dbReference type="ARBA" id="ARBA00023015"/>
    </source>
</evidence>
<dbReference type="GO" id="GO:0032391">
    <property type="term" value="C:photoreceptor connecting cilium"/>
    <property type="evidence" value="ECO:0007669"/>
    <property type="project" value="UniProtKB-ARBA"/>
</dbReference>
<dbReference type="PROSITE" id="PS50089">
    <property type="entry name" value="ZF_RING_2"/>
    <property type="match status" value="1"/>
</dbReference>
<evidence type="ECO:0000256" key="2">
    <source>
        <dbReference type="ARBA" id="ARBA00012483"/>
    </source>
</evidence>
<dbReference type="InterPro" id="IPR017907">
    <property type="entry name" value="Znf_RING_CS"/>
</dbReference>
<dbReference type="EMBL" id="BAAFJT010000040">
    <property type="protein sequence ID" value="GAB0205325.1"/>
    <property type="molecule type" value="Genomic_DNA"/>
</dbReference>
<comment type="caution">
    <text evidence="19">The sequence shown here is derived from an EMBL/GenBank/DDBJ whole genome shotgun (WGS) entry which is preliminary data.</text>
</comment>
<keyword evidence="20" id="KW-1185">Reference proteome</keyword>
<dbReference type="PANTHER" id="PTHR46077">
    <property type="entry name" value="E3 UBIQUITIN-PROTEIN LIGASE TOPORS"/>
    <property type="match status" value="1"/>
</dbReference>
<evidence type="ECO:0000256" key="13">
    <source>
        <dbReference type="ARBA" id="ARBA00079040"/>
    </source>
</evidence>
<dbReference type="Proteomes" id="UP001623348">
    <property type="component" value="Unassembled WGS sequence"/>
</dbReference>
<dbReference type="InterPro" id="IPR013083">
    <property type="entry name" value="Znf_RING/FYVE/PHD"/>
</dbReference>
<dbReference type="GO" id="GO:0008630">
    <property type="term" value="P:intrinsic apoptotic signaling pathway in response to DNA damage"/>
    <property type="evidence" value="ECO:0007669"/>
    <property type="project" value="UniProtKB-ARBA"/>
</dbReference>
<sequence>MDAELDSRCPICLDSWEEASYVMPCLHRFCFVCILRWAESKPECPLCKGRVTSILHSVRGDDDFEEHLIPPPAAPSAEGHLTGGAPGHQGAHDLHRPAASAAGLVPRAPVGGLQPHVWAFLLRQDRALLRPVLLWLRQELWLFFDGGGWETAAAQRLVISYLQLFGLDEESLVQLLRGTLGPYANDFVRRLIEVIVARCGREARRRMGLEDAPAAEEEREGSPAAAPSPAASRGGSPAPSPAPCSSPDTSEAEELPSASSAALRGGPGSPPAAPIPTHGEREEPQEELAVQEEVGCAGGGCARALRSQPGQGMLPWGPPASPKEEGREP</sequence>
<keyword evidence="6" id="KW-0833">Ubl conjugation pathway</keyword>
<organism evidence="19 20">
    <name type="scientific">Grus japonensis</name>
    <name type="common">Japanese crane</name>
    <name type="synonym">Red-crowned crane</name>
    <dbReference type="NCBI Taxonomy" id="30415"/>
    <lineage>
        <taxon>Eukaryota</taxon>
        <taxon>Metazoa</taxon>
        <taxon>Chordata</taxon>
        <taxon>Craniata</taxon>
        <taxon>Vertebrata</taxon>
        <taxon>Euteleostomi</taxon>
        <taxon>Archelosauria</taxon>
        <taxon>Archosauria</taxon>
        <taxon>Dinosauria</taxon>
        <taxon>Saurischia</taxon>
        <taxon>Theropoda</taxon>
        <taxon>Coelurosauria</taxon>
        <taxon>Aves</taxon>
        <taxon>Neognathae</taxon>
        <taxon>Neoaves</taxon>
        <taxon>Gruiformes</taxon>
        <taxon>Gruidae</taxon>
        <taxon>Grus</taxon>
    </lineage>
</organism>
<dbReference type="PANTHER" id="PTHR46077:SF1">
    <property type="entry name" value="TOP1 BINDING ARGININE_SERINE RICH PROTEIN, E3 UBIQUITIN LIGASE"/>
    <property type="match status" value="1"/>
</dbReference>
<dbReference type="SMART" id="SM00184">
    <property type="entry name" value="RING"/>
    <property type="match status" value="1"/>
</dbReference>
<dbReference type="AlphaFoldDB" id="A0ABC9Y5M1"/>
<dbReference type="EC" id="2.3.2.27" evidence="2"/>
<evidence type="ECO:0000256" key="7">
    <source>
        <dbReference type="ARBA" id="ARBA00022833"/>
    </source>
</evidence>
<evidence type="ECO:0000256" key="17">
    <source>
        <dbReference type="SAM" id="MobiDB-lite"/>
    </source>
</evidence>
<dbReference type="SUPFAM" id="SSF57850">
    <property type="entry name" value="RING/U-box"/>
    <property type="match status" value="1"/>
</dbReference>